<dbReference type="Proteomes" id="UP000008820">
    <property type="component" value="Chromosome 3"/>
</dbReference>
<reference evidence="2" key="2">
    <citation type="submission" date="2022-10" db="UniProtKB">
        <authorList>
            <consortium name="EnsemblMetazoa"/>
        </authorList>
    </citation>
    <scope>IDENTIFICATION</scope>
    <source>
        <strain evidence="2">LVP_AGWG</strain>
    </source>
</reference>
<keyword evidence="3" id="KW-1185">Reference proteome</keyword>
<dbReference type="OrthoDB" id="7760905at2759"/>
<evidence type="ECO:0000313" key="3">
    <source>
        <dbReference type="Proteomes" id="UP000008820"/>
    </source>
</evidence>
<dbReference type="PANTHER" id="PTHR38926:SF72">
    <property type="entry name" value="IM:7136021-RELATED"/>
    <property type="match status" value="1"/>
</dbReference>
<organism evidence="2 3">
    <name type="scientific">Aedes aegypti</name>
    <name type="common">Yellowfever mosquito</name>
    <name type="synonym">Culex aegypti</name>
    <dbReference type="NCBI Taxonomy" id="7159"/>
    <lineage>
        <taxon>Eukaryota</taxon>
        <taxon>Metazoa</taxon>
        <taxon>Ecdysozoa</taxon>
        <taxon>Arthropoda</taxon>
        <taxon>Hexapoda</taxon>
        <taxon>Insecta</taxon>
        <taxon>Pterygota</taxon>
        <taxon>Neoptera</taxon>
        <taxon>Endopterygota</taxon>
        <taxon>Diptera</taxon>
        <taxon>Nematocera</taxon>
        <taxon>Culicoidea</taxon>
        <taxon>Culicidae</taxon>
        <taxon>Culicinae</taxon>
        <taxon>Aedini</taxon>
        <taxon>Aedes</taxon>
        <taxon>Stegomyia</taxon>
    </lineage>
</organism>
<dbReference type="Pfam" id="PF12937">
    <property type="entry name" value="F-box-like"/>
    <property type="match status" value="1"/>
</dbReference>
<evidence type="ECO:0000259" key="1">
    <source>
        <dbReference type="PROSITE" id="PS50181"/>
    </source>
</evidence>
<protein>
    <recommendedName>
        <fullName evidence="1">F-box domain-containing protein</fullName>
    </recommendedName>
</protein>
<dbReference type="InterPro" id="IPR032675">
    <property type="entry name" value="LRR_dom_sf"/>
</dbReference>
<dbReference type="InterPro" id="IPR001810">
    <property type="entry name" value="F-box_dom"/>
</dbReference>
<evidence type="ECO:0000313" key="2">
    <source>
        <dbReference type="EnsemblMetazoa" id="AAEL007875-PC"/>
    </source>
</evidence>
<dbReference type="AlphaFoldDB" id="A0A903UBW6"/>
<name>A0A903UBW6_AEDAE</name>
<dbReference type="Gene3D" id="3.80.10.10">
    <property type="entry name" value="Ribonuclease Inhibitor"/>
    <property type="match status" value="2"/>
</dbReference>
<dbReference type="PANTHER" id="PTHR38926">
    <property type="entry name" value="F-BOX DOMAIN CONTAINING PROTEIN, EXPRESSED"/>
    <property type="match status" value="1"/>
</dbReference>
<proteinExistence type="predicted"/>
<dbReference type="CDD" id="cd09917">
    <property type="entry name" value="F-box_SF"/>
    <property type="match status" value="1"/>
</dbReference>
<gene>
    <name evidence="2" type="primary">5569746</name>
</gene>
<dbReference type="SUPFAM" id="SSF81383">
    <property type="entry name" value="F-box domain"/>
    <property type="match status" value="1"/>
</dbReference>
<dbReference type="Gene3D" id="1.20.1280.50">
    <property type="match status" value="1"/>
</dbReference>
<dbReference type="InterPro" id="IPR036047">
    <property type="entry name" value="F-box-like_dom_sf"/>
</dbReference>
<feature type="domain" description="F-box" evidence="1">
    <location>
        <begin position="32"/>
        <end position="77"/>
    </location>
</feature>
<dbReference type="SUPFAM" id="SSF52047">
    <property type="entry name" value="RNI-like"/>
    <property type="match status" value="1"/>
</dbReference>
<sequence length="540" mass="61651">MLGAVHETNEDYKAILKLCGKNPFGLKMECLDNSAVSLPNELWIEIFRKLDNRTLLKLALVSQHWHELIFTHLIRRFQLKLDPGKLKFPMIASSIIPGRNYKHLQLKLSEIEGAPMKIFHQLMPNLESLTLNLKSLELSVLIQMLGLCPRIKELHLYGFQFKHDYDIEEFIYSSLKIRPAIGSLELEYKKLGVFEREFQPCILNGSESEMLTASKFVPAIASLGLNVNNLDIVERIFQGCISNVTKLDMVVHQPGVSLLERMAPQLKILKLEVYEGAIEYVLNLRFPALDTLSLKLHASSYKDSVFCDFLLGSQSLKTAFLVLRKCEFKDVFPAITKSLPLVEKLQIVSDTVTSLEGLERMTNLKKLSIRKSSLLANYYNQTAIQPMVQSFECHDIHIKDQLRNVLRRFPNLRYLSLSMRDFYDVMTRFGDAVPLLKEFTISVYRFLIEIIGLMEELTSLEKIVINAAVFAKSNFYHLRRVIILPSLRSLEVNTKWALPEDLTRKVAAVNKSCALILNGDIVAPAVVVRRSAVKRVKPSV</sequence>
<reference evidence="2 3" key="1">
    <citation type="submission" date="2017-06" db="EMBL/GenBank/DDBJ databases">
        <title>Aedes aegypti genome working group (AGWG) sequencing and assembly.</title>
        <authorList>
            <consortium name="Aedes aegypti Genome Working Group (AGWG)"/>
            <person name="Matthews B.J."/>
        </authorList>
    </citation>
    <scope>NUCLEOTIDE SEQUENCE [LARGE SCALE GENOMIC DNA]</scope>
    <source>
        <strain evidence="2 3">LVP_AGWG</strain>
    </source>
</reference>
<dbReference type="PROSITE" id="PS50181">
    <property type="entry name" value="FBOX"/>
    <property type="match status" value="1"/>
</dbReference>
<dbReference type="SMART" id="SM00256">
    <property type="entry name" value="FBOX"/>
    <property type="match status" value="1"/>
</dbReference>
<dbReference type="EnsemblMetazoa" id="AAEL007875-RC">
    <property type="protein sequence ID" value="AAEL007875-PC"/>
    <property type="gene ID" value="AAEL007875"/>
</dbReference>
<accession>A0A903UBW6</accession>